<dbReference type="SUPFAM" id="SSF54695">
    <property type="entry name" value="POZ domain"/>
    <property type="match status" value="1"/>
</dbReference>
<name>A0A9P7YDB3_9HELO</name>
<dbReference type="InterPro" id="IPR000210">
    <property type="entry name" value="BTB/POZ_dom"/>
</dbReference>
<sequence length="242" mass="28221">MSPQSLRENISKAFLSPEYSDLRVRCAKEVFYLHKIFVLKQSKPLADKLRNMPGGLRWEISLEDDDPPNLRRMFEFMDRQSYTITDCDYPWRCTIHTNLYVVGNKYQMEHLVNHSRQAYRSTIAGLTPQDSPSFLATVELIYRNFKEPEHEMRVISKRAMSDNLNNLWALPGWKALWRNTPEIAADVLGDITIDARLEPRFLRRAHGHTQRFNFNNTTNEWDCLVCNASNGRLGHGILLHAL</sequence>
<dbReference type="PANTHER" id="PTHR47843">
    <property type="entry name" value="BTB DOMAIN-CONTAINING PROTEIN-RELATED"/>
    <property type="match status" value="1"/>
</dbReference>
<gene>
    <name evidence="2" type="ORF">BJ875DRAFT_105893</name>
</gene>
<accession>A0A9P7YDB3</accession>
<evidence type="ECO:0000313" key="2">
    <source>
        <dbReference type="EMBL" id="KAG9231788.1"/>
    </source>
</evidence>
<reference evidence="2" key="1">
    <citation type="journal article" date="2021" name="IMA Fungus">
        <title>Genomic characterization of three marine fungi, including Emericellopsis atlantica sp. nov. with signatures of a generalist lifestyle and marine biomass degradation.</title>
        <authorList>
            <person name="Hagestad O.C."/>
            <person name="Hou L."/>
            <person name="Andersen J.H."/>
            <person name="Hansen E.H."/>
            <person name="Altermark B."/>
            <person name="Li C."/>
            <person name="Kuhnert E."/>
            <person name="Cox R.J."/>
            <person name="Crous P.W."/>
            <person name="Spatafora J.W."/>
            <person name="Lail K."/>
            <person name="Amirebrahimi M."/>
            <person name="Lipzen A."/>
            <person name="Pangilinan J."/>
            <person name="Andreopoulos W."/>
            <person name="Hayes R.D."/>
            <person name="Ng V."/>
            <person name="Grigoriev I.V."/>
            <person name="Jackson S.A."/>
            <person name="Sutton T.D.S."/>
            <person name="Dobson A.D.W."/>
            <person name="Rama T."/>
        </authorList>
    </citation>
    <scope>NUCLEOTIDE SEQUENCE</scope>
    <source>
        <strain evidence="2">TRa018bII</strain>
    </source>
</reference>
<dbReference type="AlphaFoldDB" id="A0A9P7YDB3"/>
<keyword evidence="3" id="KW-1185">Reference proteome</keyword>
<organism evidence="2 3">
    <name type="scientific">Amylocarpus encephaloides</name>
    <dbReference type="NCBI Taxonomy" id="45428"/>
    <lineage>
        <taxon>Eukaryota</taxon>
        <taxon>Fungi</taxon>
        <taxon>Dikarya</taxon>
        <taxon>Ascomycota</taxon>
        <taxon>Pezizomycotina</taxon>
        <taxon>Leotiomycetes</taxon>
        <taxon>Helotiales</taxon>
        <taxon>Helotiales incertae sedis</taxon>
        <taxon>Amylocarpus</taxon>
    </lineage>
</organism>
<comment type="caution">
    <text evidence="2">The sequence shown here is derived from an EMBL/GenBank/DDBJ whole genome shotgun (WGS) entry which is preliminary data.</text>
</comment>
<dbReference type="OrthoDB" id="6359816at2759"/>
<dbReference type="EMBL" id="MU251581">
    <property type="protein sequence ID" value="KAG9231788.1"/>
    <property type="molecule type" value="Genomic_DNA"/>
</dbReference>
<protein>
    <recommendedName>
        <fullName evidence="1">BTB domain-containing protein</fullName>
    </recommendedName>
</protein>
<dbReference type="InterPro" id="IPR011333">
    <property type="entry name" value="SKP1/BTB/POZ_sf"/>
</dbReference>
<feature type="domain" description="BTB" evidence="1">
    <location>
        <begin position="14"/>
        <end position="118"/>
    </location>
</feature>
<dbReference type="Proteomes" id="UP000824998">
    <property type="component" value="Unassembled WGS sequence"/>
</dbReference>
<dbReference type="PANTHER" id="PTHR47843:SF5">
    <property type="entry name" value="BTB_POZ DOMAIN PROTEIN"/>
    <property type="match status" value="1"/>
</dbReference>
<evidence type="ECO:0000259" key="1">
    <source>
        <dbReference type="Pfam" id="PF00651"/>
    </source>
</evidence>
<proteinExistence type="predicted"/>
<evidence type="ECO:0000313" key="3">
    <source>
        <dbReference type="Proteomes" id="UP000824998"/>
    </source>
</evidence>
<dbReference type="Gene3D" id="3.30.710.10">
    <property type="entry name" value="Potassium Channel Kv1.1, Chain A"/>
    <property type="match status" value="1"/>
</dbReference>
<dbReference type="Pfam" id="PF00651">
    <property type="entry name" value="BTB"/>
    <property type="match status" value="1"/>
</dbReference>